<dbReference type="PIRSF" id="PIRSF018427">
    <property type="entry name" value="Isopntndiph_ism"/>
    <property type="match status" value="1"/>
</dbReference>
<gene>
    <name evidence="13" type="ORF">EDD80_108153</name>
</gene>
<evidence type="ECO:0000256" key="5">
    <source>
        <dbReference type="ARBA" id="ARBA00022723"/>
    </source>
</evidence>
<evidence type="ECO:0000256" key="9">
    <source>
        <dbReference type="ARBA" id="ARBA00023235"/>
    </source>
</evidence>
<dbReference type="InterPro" id="IPR056375">
    <property type="entry name" value="Idi_bact"/>
</dbReference>
<evidence type="ECO:0000313" key="14">
    <source>
        <dbReference type="Proteomes" id="UP000295807"/>
    </source>
</evidence>
<evidence type="ECO:0000259" key="12">
    <source>
        <dbReference type="PROSITE" id="PS51462"/>
    </source>
</evidence>
<dbReference type="Proteomes" id="UP000295807">
    <property type="component" value="Unassembled WGS sequence"/>
</dbReference>
<dbReference type="EC" id="5.3.3.2" evidence="3 10"/>
<dbReference type="GO" id="GO:0050992">
    <property type="term" value="P:dimethylallyl diphosphate biosynthetic process"/>
    <property type="evidence" value="ECO:0007669"/>
    <property type="project" value="UniProtKB-UniPathway"/>
</dbReference>
<organism evidence="13 14">
    <name type="scientific">Anseongella ginsenosidimutans</name>
    <dbReference type="NCBI Taxonomy" id="496056"/>
    <lineage>
        <taxon>Bacteria</taxon>
        <taxon>Pseudomonadati</taxon>
        <taxon>Bacteroidota</taxon>
        <taxon>Sphingobacteriia</taxon>
        <taxon>Sphingobacteriales</taxon>
        <taxon>Sphingobacteriaceae</taxon>
        <taxon>Anseongella</taxon>
    </lineage>
</organism>
<accession>A0A4R3KP38</accession>
<dbReference type="OrthoDB" id="9809458at2"/>
<dbReference type="CDD" id="cd02885">
    <property type="entry name" value="NUDIX_IPP_Isomerase"/>
    <property type="match status" value="1"/>
</dbReference>
<comment type="caution">
    <text evidence="13">The sequence shown here is derived from an EMBL/GenBank/DDBJ whole genome shotgun (WGS) entry which is preliminary data.</text>
</comment>
<evidence type="ECO:0000313" key="13">
    <source>
        <dbReference type="EMBL" id="TCS86360.1"/>
    </source>
</evidence>
<dbReference type="SUPFAM" id="SSF55811">
    <property type="entry name" value="Nudix"/>
    <property type="match status" value="1"/>
</dbReference>
<protein>
    <recommendedName>
        <fullName evidence="3 10">Isopentenyl-diphosphate delta-isomerase</fullName>
        <ecNumber evidence="3 10">5.3.3.2</ecNumber>
    </recommendedName>
</protein>
<evidence type="ECO:0000256" key="1">
    <source>
        <dbReference type="ARBA" id="ARBA00004826"/>
    </source>
</evidence>
<keyword evidence="8" id="KW-0414">Isoprene biosynthesis</keyword>
<dbReference type="NCBIfam" id="TIGR02150">
    <property type="entry name" value="IPP_isom_1"/>
    <property type="match status" value="1"/>
</dbReference>
<evidence type="ECO:0000256" key="7">
    <source>
        <dbReference type="ARBA" id="ARBA00023211"/>
    </source>
</evidence>
<dbReference type="GO" id="GO:0005737">
    <property type="term" value="C:cytoplasm"/>
    <property type="evidence" value="ECO:0007669"/>
    <property type="project" value="TreeGrafter"/>
</dbReference>
<comment type="similarity">
    <text evidence="2">Belongs to the IPP isomerase type 1 family.</text>
</comment>
<keyword evidence="6" id="KW-0460">Magnesium</keyword>
<keyword evidence="7" id="KW-0464">Manganese</keyword>
<dbReference type="EMBL" id="SMAD01000008">
    <property type="protein sequence ID" value="TCS86360.1"/>
    <property type="molecule type" value="Genomic_DNA"/>
</dbReference>
<dbReference type="GO" id="GO:0004452">
    <property type="term" value="F:isopentenyl-diphosphate delta-isomerase activity"/>
    <property type="evidence" value="ECO:0007669"/>
    <property type="project" value="UniProtKB-UniRule"/>
</dbReference>
<keyword evidence="4" id="KW-0963">Cytoplasm</keyword>
<dbReference type="Pfam" id="PF00293">
    <property type="entry name" value="NUDIX"/>
    <property type="match status" value="1"/>
</dbReference>
<evidence type="ECO:0000256" key="10">
    <source>
        <dbReference type="NCBIfam" id="TIGR02150"/>
    </source>
</evidence>
<dbReference type="InterPro" id="IPR011876">
    <property type="entry name" value="IsopentenylPP_isomerase_typ1"/>
</dbReference>
<evidence type="ECO:0000256" key="8">
    <source>
        <dbReference type="ARBA" id="ARBA00023229"/>
    </source>
</evidence>
<evidence type="ECO:0000256" key="6">
    <source>
        <dbReference type="ARBA" id="ARBA00022842"/>
    </source>
</evidence>
<comment type="pathway">
    <text evidence="1">Isoprenoid biosynthesis; dimethylallyl diphosphate biosynthesis; dimethylallyl diphosphate from isopentenyl diphosphate: step 1/1.</text>
</comment>
<dbReference type="NCBIfam" id="NF002995">
    <property type="entry name" value="PRK03759.1"/>
    <property type="match status" value="1"/>
</dbReference>
<evidence type="ECO:0000256" key="2">
    <source>
        <dbReference type="ARBA" id="ARBA00007579"/>
    </source>
</evidence>
<dbReference type="Gene3D" id="3.90.79.10">
    <property type="entry name" value="Nucleoside Triphosphate Pyrophosphohydrolase"/>
    <property type="match status" value="1"/>
</dbReference>
<keyword evidence="9 13" id="KW-0413">Isomerase</keyword>
<feature type="active site" evidence="11">
    <location>
        <position position="113"/>
    </location>
</feature>
<dbReference type="UniPathway" id="UPA00059">
    <property type="reaction ID" value="UER00104"/>
</dbReference>
<dbReference type="PANTHER" id="PTHR10885">
    <property type="entry name" value="ISOPENTENYL-DIPHOSPHATE DELTA-ISOMERASE"/>
    <property type="match status" value="1"/>
</dbReference>
<dbReference type="InterPro" id="IPR000086">
    <property type="entry name" value="NUDIX_hydrolase_dom"/>
</dbReference>
<dbReference type="HAMAP" id="MF_00202">
    <property type="entry name" value="Idi"/>
    <property type="match status" value="1"/>
</dbReference>
<evidence type="ECO:0000256" key="11">
    <source>
        <dbReference type="PIRSR" id="PIRSR018427-1"/>
    </source>
</evidence>
<dbReference type="GO" id="GO:0046872">
    <property type="term" value="F:metal ion binding"/>
    <property type="evidence" value="ECO:0007669"/>
    <property type="project" value="UniProtKB-KW"/>
</dbReference>
<name>A0A4R3KP38_9SPHI</name>
<sequence length="171" mass="19584">MREESLILVNEKDEVTGFGEKIDVHRKGLLHRAFSILIVNTQNELLLQKRADEKYHSAGLWANACCSHPLKGEETAAAAHRRLQEELGFDCSLEFAFKFIYRADFDNGLTEHELDHVFTGRYDGPVYPDPAEISEVKWIRAADLANSLSREPEAYAAWFRIIMERAGELKF</sequence>
<dbReference type="PANTHER" id="PTHR10885:SF0">
    <property type="entry name" value="ISOPENTENYL-DIPHOSPHATE DELTA-ISOMERASE"/>
    <property type="match status" value="1"/>
</dbReference>
<keyword evidence="5" id="KW-0479">Metal-binding</keyword>
<dbReference type="PROSITE" id="PS51462">
    <property type="entry name" value="NUDIX"/>
    <property type="match status" value="1"/>
</dbReference>
<dbReference type="RefSeq" id="WP_132129761.1">
    <property type="nucleotide sequence ID" value="NZ_CP042432.1"/>
</dbReference>
<feature type="domain" description="Nudix hydrolase" evidence="12">
    <location>
        <begin position="29"/>
        <end position="161"/>
    </location>
</feature>
<reference evidence="13 14" key="1">
    <citation type="submission" date="2019-03" db="EMBL/GenBank/DDBJ databases">
        <title>Genomic Encyclopedia of Type Strains, Phase IV (KMG-IV): sequencing the most valuable type-strain genomes for metagenomic binning, comparative biology and taxonomic classification.</title>
        <authorList>
            <person name="Goeker M."/>
        </authorList>
    </citation>
    <scope>NUCLEOTIDE SEQUENCE [LARGE SCALE GENOMIC DNA]</scope>
    <source>
        <strain evidence="13 14">DSM 21100</strain>
    </source>
</reference>
<evidence type="ECO:0000256" key="4">
    <source>
        <dbReference type="ARBA" id="ARBA00022490"/>
    </source>
</evidence>
<keyword evidence="14" id="KW-1185">Reference proteome</keyword>
<feature type="active site" evidence="11">
    <location>
        <position position="66"/>
    </location>
</feature>
<dbReference type="GO" id="GO:0009240">
    <property type="term" value="P:isopentenyl diphosphate biosynthetic process"/>
    <property type="evidence" value="ECO:0007669"/>
    <property type="project" value="TreeGrafter"/>
</dbReference>
<proteinExistence type="inferred from homology"/>
<evidence type="ECO:0000256" key="3">
    <source>
        <dbReference type="ARBA" id="ARBA00012057"/>
    </source>
</evidence>
<dbReference type="AlphaFoldDB" id="A0A4R3KP38"/>
<dbReference type="InterPro" id="IPR015797">
    <property type="entry name" value="NUDIX_hydrolase-like_dom_sf"/>
</dbReference>